<dbReference type="GO" id="GO:0004497">
    <property type="term" value="F:monooxygenase activity"/>
    <property type="evidence" value="ECO:0007669"/>
    <property type="project" value="UniProtKB-KW"/>
</dbReference>
<dbReference type="PRINTS" id="PR00420">
    <property type="entry name" value="RNGMNOXGNASE"/>
</dbReference>
<evidence type="ECO:0000256" key="1">
    <source>
        <dbReference type="ARBA" id="ARBA00023002"/>
    </source>
</evidence>
<name>A0A7V5NWN2_9PROT</name>
<dbReference type="SUPFAM" id="SSF51905">
    <property type="entry name" value="FAD/NAD(P)-binding domain"/>
    <property type="match status" value="1"/>
</dbReference>
<keyword evidence="3" id="KW-0472">Membrane</keyword>
<feature type="transmembrane region" description="Helical" evidence="3">
    <location>
        <begin position="48"/>
        <end position="68"/>
    </location>
</feature>
<evidence type="ECO:0000313" key="5">
    <source>
        <dbReference type="EMBL" id="HHI88661.1"/>
    </source>
</evidence>
<accession>A0A7V5NWN2</accession>
<keyword evidence="3" id="KW-0812">Transmembrane</keyword>
<organism evidence="5">
    <name type="scientific">Hellea balneolensis</name>
    <dbReference type="NCBI Taxonomy" id="287478"/>
    <lineage>
        <taxon>Bacteria</taxon>
        <taxon>Pseudomonadati</taxon>
        <taxon>Pseudomonadota</taxon>
        <taxon>Alphaproteobacteria</taxon>
        <taxon>Maricaulales</taxon>
        <taxon>Robiginitomaculaceae</taxon>
        <taxon>Hellea</taxon>
    </lineage>
</organism>
<dbReference type="InterPro" id="IPR050493">
    <property type="entry name" value="FAD-dep_Monooxygenase_BioMet"/>
</dbReference>
<protein>
    <submittedName>
        <fullName evidence="5">FAD-dependent monooxygenase</fullName>
    </submittedName>
</protein>
<sequence>MGQTTGLNIGIAGAGIAGLASAILLARADHNITVYDQMSAPAPVGSGLVLQTTGLAVLSGLGLAEAAFACGQKIERLYGEAQGRPVLDVRYQALSKKAFGLAIHRASLFKRLYEAALSAGVQFKMDYKVIGADQGRLSFANQPASQAHDLIIDALGVRSPLTGLRVNTLPYSALWATLDVVDGAGFDLNTLEQRYVAARKMVGVLPVGLIPGDDKPKVTFFWSLKHRDYERWQAAGLEAWKDEVRRIWPQTGPLLDQITSPDQLTLARYAHHTLKRPYHDRIVHIGDSWHAASPQLGQGANMALLDAWALASALRAHENCQDILTTLKRFHSLRRHHVRLYQMFAWLFTPVYQSDSRLLPFLRDYLVPAVSRVPPFPRLLAALVAGTIGRPHGRLNLPAYTV</sequence>
<dbReference type="GO" id="GO:0071949">
    <property type="term" value="F:FAD binding"/>
    <property type="evidence" value="ECO:0007669"/>
    <property type="project" value="InterPro"/>
</dbReference>
<feature type="domain" description="FAD-binding" evidence="4">
    <location>
        <begin position="9"/>
        <end position="339"/>
    </location>
</feature>
<dbReference type="Pfam" id="PF01494">
    <property type="entry name" value="FAD_binding_3"/>
    <property type="match status" value="1"/>
</dbReference>
<evidence type="ECO:0000256" key="3">
    <source>
        <dbReference type="SAM" id="Phobius"/>
    </source>
</evidence>
<dbReference type="AlphaFoldDB" id="A0A7V5NWN2"/>
<proteinExistence type="predicted"/>
<dbReference type="PANTHER" id="PTHR13789">
    <property type="entry name" value="MONOOXYGENASE"/>
    <property type="match status" value="1"/>
</dbReference>
<evidence type="ECO:0000256" key="2">
    <source>
        <dbReference type="ARBA" id="ARBA00023033"/>
    </source>
</evidence>
<dbReference type="InterPro" id="IPR036188">
    <property type="entry name" value="FAD/NAD-bd_sf"/>
</dbReference>
<dbReference type="EMBL" id="DROP01000121">
    <property type="protein sequence ID" value="HHI88661.1"/>
    <property type="molecule type" value="Genomic_DNA"/>
</dbReference>
<comment type="caution">
    <text evidence="5">The sequence shown here is derived from an EMBL/GenBank/DDBJ whole genome shotgun (WGS) entry which is preliminary data.</text>
</comment>
<dbReference type="Proteomes" id="UP000885806">
    <property type="component" value="Unassembled WGS sequence"/>
</dbReference>
<evidence type="ECO:0000259" key="4">
    <source>
        <dbReference type="Pfam" id="PF01494"/>
    </source>
</evidence>
<dbReference type="InterPro" id="IPR002938">
    <property type="entry name" value="FAD-bd"/>
</dbReference>
<keyword evidence="2 5" id="KW-0503">Monooxygenase</keyword>
<feature type="transmembrane region" description="Helical" evidence="3">
    <location>
        <begin position="7"/>
        <end position="28"/>
    </location>
</feature>
<dbReference type="Gene3D" id="3.50.50.60">
    <property type="entry name" value="FAD/NAD(P)-binding domain"/>
    <property type="match status" value="1"/>
</dbReference>
<reference evidence="5" key="1">
    <citation type="journal article" date="2020" name="mSystems">
        <title>Genome- and Community-Level Interaction Insights into Carbon Utilization and Element Cycling Functions of Hydrothermarchaeota in Hydrothermal Sediment.</title>
        <authorList>
            <person name="Zhou Z."/>
            <person name="Liu Y."/>
            <person name="Xu W."/>
            <person name="Pan J."/>
            <person name="Luo Z.H."/>
            <person name="Li M."/>
        </authorList>
    </citation>
    <scope>NUCLEOTIDE SEQUENCE [LARGE SCALE GENOMIC DNA]</scope>
    <source>
        <strain evidence="5">HyVt-538</strain>
    </source>
</reference>
<gene>
    <name evidence="5" type="ORF">ENK01_01795</name>
</gene>
<keyword evidence="1" id="KW-0560">Oxidoreductase</keyword>
<keyword evidence="3" id="KW-1133">Transmembrane helix</keyword>
<dbReference type="PANTHER" id="PTHR13789:SF309">
    <property type="entry name" value="PUTATIVE (AFU_ORTHOLOGUE AFUA_6G14510)-RELATED"/>
    <property type="match status" value="1"/>
</dbReference>